<protein>
    <submittedName>
        <fullName evidence="1">Uncharacterized protein</fullName>
    </submittedName>
</protein>
<gene>
    <name evidence="1" type="ORF">K488DRAFT_58203</name>
</gene>
<dbReference type="Proteomes" id="UP000814128">
    <property type="component" value="Unassembled WGS sequence"/>
</dbReference>
<comment type="caution">
    <text evidence="1">The sequence shown here is derived from an EMBL/GenBank/DDBJ whole genome shotgun (WGS) entry which is preliminary data.</text>
</comment>
<evidence type="ECO:0000313" key="1">
    <source>
        <dbReference type="EMBL" id="KAI0028609.1"/>
    </source>
</evidence>
<proteinExistence type="predicted"/>
<name>A0ACB8Q9U5_9AGAM</name>
<reference evidence="1" key="2">
    <citation type="journal article" date="2022" name="New Phytol.">
        <title>Evolutionary transition to the ectomycorrhizal habit in the genomes of a hyperdiverse lineage of mushroom-forming fungi.</title>
        <authorList>
            <person name="Looney B."/>
            <person name="Miyauchi S."/>
            <person name="Morin E."/>
            <person name="Drula E."/>
            <person name="Courty P.E."/>
            <person name="Kohler A."/>
            <person name="Kuo A."/>
            <person name="LaButti K."/>
            <person name="Pangilinan J."/>
            <person name="Lipzen A."/>
            <person name="Riley R."/>
            <person name="Andreopoulos W."/>
            <person name="He G."/>
            <person name="Johnson J."/>
            <person name="Nolan M."/>
            <person name="Tritt A."/>
            <person name="Barry K.W."/>
            <person name="Grigoriev I.V."/>
            <person name="Nagy L.G."/>
            <person name="Hibbett D."/>
            <person name="Henrissat B."/>
            <person name="Matheny P.B."/>
            <person name="Labbe J."/>
            <person name="Martin F.M."/>
        </authorList>
    </citation>
    <scope>NUCLEOTIDE SEQUENCE</scope>
    <source>
        <strain evidence="1">EC-137</strain>
    </source>
</reference>
<sequence length="73" mass="7983">MIRRTPTLIPMNDTDVQAIRNLLAQKKAETAQAVGSKGKAKDATESNKPFVAAEEAKKQREAMSKDERLGIVS</sequence>
<dbReference type="EMBL" id="MU273738">
    <property type="protein sequence ID" value="KAI0028609.1"/>
    <property type="molecule type" value="Genomic_DNA"/>
</dbReference>
<organism evidence="1 2">
    <name type="scientific">Vararia minispora EC-137</name>
    <dbReference type="NCBI Taxonomy" id="1314806"/>
    <lineage>
        <taxon>Eukaryota</taxon>
        <taxon>Fungi</taxon>
        <taxon>Dikarya</taxon>
        <taxon>Basidiomycota</taxon>
        <taxon>Agaricomycotina</taxon>
        <taxon>Agaricomycetes</taxon>
        <taxon>Russulales</taxon>
        <taxon>Lachnocladiaceae</taxon>
        <taxon>Vararia</taxon>
    </lineage>
</organism>
<reference evidence="1" key="1">
    <citation type="submission" date="2021-02" db="EMBL/GenBank/DDBJ databases">
        <authorList>
            <consortium name="DOE Joint Genome Institute"/>
            <person name="Ahrendt S."/>
            <person name="Looney B.P."/>
            <person name="Miyauchi S."/>
            <person name="Morin E."/>
            <person name="Drula E."/>
            <person name="Courty P.E."/>
            <person name="Chicoki N."/>
            <person name="Fauchery L."/>
            <person name="Kohler A."/>
            <person name="Kuo A."/>
            <person name="Labutti K."/>
            <person name="Pangilinan J."/>
            <person name="Lipzen A."/>
            <person name="Riley R."/>
            <person name="Andreopoulos W."/>
            <person name="He G."/>
            <person name="Johnson J."/>
            <person name="Barry K.W."/>
            <person name="Grigoriev I.V."/>
            <person name="Nagy L."/>
            <person name="Hibbett D."/>
            <person name="Henrissat B."/>
            <person name="Matheny P.B."/>
            <person name="Labbe J."/>
            <person name="Martin F."/>
        </authorList>
    </citation>
    <scope>NUCLEOTIDE SEQUENCE</scope>
    <source>
        <strain evidence="1">EC-137</strain>
    </source>
</reference>
<keyword evidence="2" id="KW-1185">Reference proteome</keyword>
<evidence type="ECO:0000313" key="2">
    <source>
        <dbReference type="Proteomes" id="UP000814128"/>
    </source>
</evidence>
<accession>A0ACB8Q9U5</accession>